<dbReference type="AlphaFoldDB" id="A0A286UGT8"/>
<dbReference type="FunCoup" id="A0A286UGT8">
    <property type="interactions" value="273"/>
</dbReference>
<gene>
    <name evidence="3" type="ORF">PNOK_0566400</name>
</gene>
<dbReference type="InterPro" id="IPR019128">
    <property type="entry name" value="Dcc1"/>
</dbReference>
<dbReference type="EMBL" id="NBII01000005">
    <property type="protein sequence ID" value="PAV18821.1"/>
    <property type="molecule type" value="Genomic_DNA"/>
</dbReference>
<comment type="similarity">
    <text evidence="1">Belongs to the DCC1 family.</text>
</comment>
<dbReference type="GO" id="GO:0031390">
    <property type="term" value="C:Ctf18 RFC-like complex"/>
    <property type="evidence" value="ECO:0007669"/>
    <property type="project" value="InterPro"/>
</dbReference>
<evidence type="ECO:0000313" key="3">
    <source>
        <dbReference type="EMBL" id="PAV18821.1"/>
    </source>
</evidence>
<comment type="caution">
    <text evidence="3">The sequence shown here is derived from an EMBL/GenBank/DDBJ whole genome shotgun (WGS) entry which is preliminary data.</text>
</comment>
<evidence type="ECO:0008006" key="5">
    <source>
        <dbReference type="Google" id="ProtNLM"/>
    </source>
</evidence>
<dbReference type="PANTHER" id="PTHR13395">
    <property type="entry name" value="SISTER CHROMATID COHESION PROTEIN DCC1-RELATED"/>
    <property type="match status" value="1"/>
</dbReference>
<evidence type="ECO:0000256" key="1">
    <source>
        <dbReference type="ARBA" id="ARBA00007017"/>
    </source>
</evidence>
<dbReference type="Proteomes" id="UP000217199">
    <property type="component" value="Unassembled WGS sequence"/>
</dbReference>
<organism evidence="3 4">
    <name type="scientific">Pyrrhoderma noxium</name>
    <dbReference type="NCBI Taxonomy" id="2282107"/>
    <lineage>
        <taxon>Eukaryota</taxon>
        <taxon>Fungi</taxon>
        <taxon>Dikarya</taxon>
        <taxon>Basidiomycota</taxon>
        <taxon>Agaricomycotina</taxon>
        <taxon>Agaricomycetes</taxon>
        <taxon>Hymenochaetales</taxon>
        <taxon>Hymenochaetaceae</taxon>
        <taxon>Pyrrhoderma</taxon>
    </lineage>
</organism>
<dbReference type="GO" id="GO:0000775">
    <property type="term" value="C:chromosome, centromeric region"/>
    <property type="evidence" value="ECO:0007669"/>
    <property type="project" value="TreeGrafter"/>
</dbReference>
<accession>A0A286UGT8</accession>
<dbReference type="OrthoDB" id="276989at2759"/>
<dbReference type="GO" id="GO:0034088">
    <property type="term" value="P:maintenance of mitotic sister chromatid cohesion"/>
    <property type="evidence" value="ECO:0007669"/>
    <property type="project" value="TreeGrafter"/>
</dbReference>
<evidence type="ECO:0000313" key="4">
    <source>
        <dbReference type="Proteomes" id="UP000217199"/>
    </source>
</evidence>
<dbReference type="PANTHER" id="PTHR13395:SF6">
    <property type="entry name" value="SISTER CHROMATID COHESION PROTEIN DCC1"/>
    <property type="match status" value="1"/>
</dbReference>
<evidence type="ECO:0000256" key="2">
    <source>
        <dbReference type="ARBA" id="ARBA00022705"/>
    </source>
</evidence>
<reference evidence="3 4" key="1">
    <citation type="journal article" date="2017" name="Mol. Ecol.">
        <title>Comparative and population genomic landscape of Phellinus noxius: A hypervariable fungus causing root rot in trees.</title>
        <authorList>
            <person name="Chung C.L."/>
            <person name="Lee T.J."/>
            <person name="Akiba M."/>
            <person name="Lee H.H."/>
            <person name="Kuo T.H."/>
            <person name="Liu D."/>
            <person name="Ke H.M."/>
            <person name="Yokoi T."/>
            <person name="Roa M.B."/>
            <person name="Lu M.J."/>
            <person name="Chang Y.Y."/>
            <person name="Ann P.J."/>
            <person name="Tsai J.N."/>
            <person name="Chen C.Y."/>
            <person name="Tzean S.S."/>
            <person name="Ota Y."/>
            <person name="Hattori T."/>
            <person name="Sahashi N."/>
            <person name="Liou R.F."/>
            <person name="Kikuchi T."/>
            <person name="Tsai I.J."/>
        </authorList>
    </citation>
    <scope>NUCLEOTIDE SEQUENCE [LARGE SCALE GENOMIC DNA]</scope>
    <source>
        <strain evidence="3 4">FFPRI411160</strain>
    </source>
</reference>
<dbReference type="InParanoid" id="A0A286UGT8"/>
<protein>
    <recommendedName>
        <fullName evidence="5">Sister chromatid cohesion protein DCC1</fullName>
    </recommendedName>
</protein>
<keyword evidence="4" id="KW-1185">Reference proteome</keyword>
<keyword evidence="2" id="KW-0235">DNA replication</keyword>
<proteinExistence type="inferred from homology"/>
<dbReference type="Pfam" id="PF09724">
    <property type="entry name" value="Dcc1"/>
    <property type="match status" value="1"/>
</dbReference>
<sequence>MLRGSEYDGEDVDNETHERRLLEDVKSEIQASDAQLEAGMKDRHILVLNGELRPITSEHLNSVLELILNTLVASSLSHNAAPVSDITEVLQSDHEIPSEVTLQVLSWFGAINTPESGEKSWSMDVSKVVRQLGIGILSSHRNQPISEKVLIEKWKIVVGDKFEDQIDINLLSGNYISFIQASGGESLLSYFPSAELPINPADRFSELFIVKPRWKAQDILPFLDDTVADAKERDKLLMKFTRSIVDKEGIVWYTTKGGTVLS</sequence>
<name>A0A286UGT8_9AGAM</name>
<dbReference type="GO" id="GO:0006260">
    <property type="term" value="P:DNA replication"/>
    <property type="evidence" value="ECO:0007669"/>
    <property type="project" value="UniProtKB-KW"/>
</dbReference>
<dbReference type="GO" id="GO:0000785">
    <property type="term" value="C:chromatin"/>
    <property type="evidence" value="ECO:0007669"/>
    <property type="project" value="TreeGrafter"/>
</dbReference>
<dbReference type="STRING" id="2282107.A0A286UGT8"/>